<evidence type="ECO:0000256" key="3">
    <source>
        <dbReference type="ARBA" id="ARBA00005446"/>
    </source>
</evidence>
<dbReference type="SMART" id="SM00956">
    <property type="entry name" value="RQC"/>
    <property type="match status" value="1"/>
</dbReference>
<dbReference type="GO" id="GO:0005737">
    <property type="term" value="C:cytoplasm"/>
    <property type="evidence" value="ECO:0007669"/>
    <property type="project" value="TreeGrafter"/>
</dbReference>
<dbReference type="GO" id="GO:0043138">
    <property type="term" value="F:3'-5' DNA helicase activity"/>
    <property type="evidence" value="ECO:0007669"/>
    <property type="project" value="UniProtKB-EC"/>
</dbReference>
<dbReference type="Gene3D" id="1.10.10.10">
    <property type="entry name" value="Winged helix-like DNA-binding domain superfamily/Winged helix DNA-binding domain"/>
    <property type="match status" value="1"/>
</dbReference>
<dbReference type="InterPro" id="IPR004589">
    <property type="entry name" value="DNA_helicase_ATP-dep_RecQ"/>
</dbReference>
<keyword evidence="6" id="KW-0227">DNA damage</keyword>
<evidence type="ECO:0000256" key="6">
    <source>
        <dbReference type="ARBA" id="ARBA00022763"/>
    </source>
</evidence>
<keyword evidence="13" id="KW-0234">DNA repair</keyword>
<comment type="similarity">
    <text evidence="3">Belongs to the helicase family. RecQ subfamily.</text>
</comment>
<keyword evidence="14" id="KW-0413">Isomerase</keyword>
<dbReference type="InterPro" id="IPR001650">
    <property type="entry name" value="Helicase_C-like"/>
</dbReference>
<evidence type="ECO:0000256" key="9">
    <source>
        <dbReference type="ARBA" id="ARBA00022833"/>
    </source>
</evidence>
<evidence type="ECO:0000256" key="15">
    <source>
        <dbReference type="ARBA" id="ARBA00034617"/>
    </source>
</evidence>
<dbReference type="CDD" id="cd18794">
    <property type="entry name" value="SF2_C_RecQ"/>
    <property type="match status" value="1"/>
</dbReference>
<dbReference type="InterPro" id="IPR014001">
    <property type="entry name" value="Helicase_ATP-bd"/>
</dbReference>
<evidence type="ECO:0000256" key="12">
    <source>
        <dbReference type="ARBA" id="ARBA00023172"/>
    </source>
</evidence>
<evidence type="ECO:0000256" key="1">
    <source>
        <dbReference type="ARBA" id="ARBA00001946"/>
    </source>
</evidence>
<evidence type="ECO:0000256" key="5">
    <source>
        <dbReference type="ARBA" id="ARBA00022741"/>
    </source>
</evidence>
<dbReference type="InterPro" id="IPR010997">
    <property type="entry name" value="HRDC-like_sf"/>
</dbReference>
<feature type="domain" description="Helicase ATP-binding" evidence="18">
    <location>
        <begin position="25"/>
        <end position="190"/>
    </location>
</feature>
<keyword evidence="9" id="KW-0862">Zinc</keyword>
<evidence type="ECO:0000259" key="17">
    <source>
        <dbReference type="PROSITE" id="PS50967"/>
    </source>
</evidence>
<dbReference type="GO" id="GO:0030894">
    <property type="term" value="C:replisome"/>
    <property type="evidence" value="ECO:0007669"/>
    <property type="project" value="TreeGrafter"/>
</dbReference>
<dbReference type="SUPFAM" id="SSF52540">
    <property type="entry name" value="P-loop containing nucleoside triphosphate hydrolases"/>
    <property type="match status" value="2"/>
</dbReference>
<keyword evidence="11" id="KW-0238">DNA-binding</keyword>
<dbReference type="PANTHER" id="PTHR13710:SF105">
    <property type="entry name" value="ATP-DEPENDENT DNA HELICASE Q1"/>
    <property type="match status" value="1"/>
</dbReference>
<dbReference type="PANTHER" id="PTHR13710">
    <property type="entry name" value="DNA HELICASE RECQ FAMILY MEMBER"/>
    <property type="match status" value="1"/>
</dbReference>
<dbReference type="NCBIfam" id="TIGR01389">
    <property type="entry name" value="recQ"/>
    <property type="match status" value="1"/>
</dbReference>
<keyword evidence="8 20" id="KW-0347">Helicase</keyword>
<keyword evidence="21" id="KW-1185">Reference proteome</keyword>
<keyword evidence="12" id="KW-0233">DNA recombination</keyword>
<evidence type="ECO:0000256" key="2">
    <source>
        <dbReference type="ARBA" id="ARBA00001947"/>
    </source>
</evidence>
<dbReference type="GO" id="GO:0005524">
    <property type="term" value="F:ATP binding"/>
    <property type="evidence" value="ECO:0007669"/>
    <property type="project" value="UniProtKB-KW"/>
</dbReference>
<comment type="catalytic activity">
    <reaction evidence="15">
        <text>Couples ATP hydrolysis with the unwinding of duplex DNA by translocating in the 3'-5' direction.</text>
        <dbReference type="EC" id="5.6.2.4"/>
    </reaction>
</comment>
<dbReference type="GO" id="GO:0009378">
    <property type="term" value="F:four-way junction helicase activity"/>
    <property type="evidence" value="ECO:0007669"/>
    <property type="project" value="TreeGrafter"/>
</dbReference>
<dbReference type="InterPro" id="IPR032284">
    <property type="entry name" value="RecQ_Zn-bd"/>
</dbReference>
<feature type="domain" description="Helicase C-terminal" evidence="19">
    <location>
        <begin position="212"/>
        <end position="362"/>
    </location>
</feature>
<dbReference type="PROSITE" id="PS51194">
    <property type="entry name" value="HELICASE_CTER"/>
    <property type="match status" value="1"/>
</dbReference>
<dbReference type="GO" id="GO:0009432">
    <property type="term" value="P:SOS response"/>
    <property type="evidence" value="ECO:0007669"/>
    <property type="project" value="UniProtKB-UniRule"/>
</dbReference>
<dbReference type="InterPro" id="IPR006293">
    <property type="entry name" value="DNA_helicase_ATP-dep_RecQ_bac"/>
</dbReference>
<dbReference type="GO" id="GO:0006260">
    <property type="term" value="P:DNA replication"/>
    <property type="evidence" value="ECO:0007669"/>
    <property type="project" value="InterPro"/>
</dbReference>
<organism evidence="20 21">
    <name type="scientific">Palleronia abyssalis</name>
    <dbReference type="NCBI Taxonomy" id="1501240"/>
    <lineage>
        <taxon>Bacteria</taxon>
        <taxon>Pseudomonadati</taxon>
        <taxon>Pseudomonadota</taxon>
        <taxon>Alphaproteobacteria</taxon>
        <taxon>Rhodobacterales</taxon>
        <taxon>Roseobacteraceae</taxon>
        <taxon>Palleronia</taxon>
    </lineage>
</organism>
<evidence type="ECO:0000259" key="19">
    <source>
        <dbReference type="PROSITE" id="PS51194"/>
    </source>
</evidence>
<evidence type="ECO:0000256" key="10">
    <source>
        <dbReference type="ARBA" id="ARBA00022840"/>
    </source>
</evidence>
<comment type="cofactor">
    <cofactor evidence="1">
        <name>Mg(2+)</name>
        <dbReference type="ChEBI" id="CHEBI:18420"/>
    </cofactor>
</comment>
<comment type="cofactor">
    <cofactor evidence="2">
        <name>Zn(2+)</name>
        <dbReference type="ChEBI" id="CHEBI:29105"/>
    </cofactor>
</comment>
<keyword evidence="5" id="KW-0547">Nucleotide-binding</keyword>
<name>A0A2R8BTG9_9RHOB</name>
<keyword evidence="4" id="KW-0479">Metal-binding</keyword>
<dbReference type="Pfam" id="PF09382">
    <property type="entry name" value="RQC"/>
    <property type="match status" value="1"/>
</dbReference>
<dbReference type="FunFam" id="3.40.50.300:FF:001389">
    <property type="entry name" value="ATP-dependent DNA helicase RecQ"/>
    <property type="match status" value="1"/>
</dbReference>
<evidence type="ECO:0000256" key="16">
    <source>
        <dbReference type="NCBIfam" id="TIGR01389"/>
    </source>
</evidence>
<dbReference type="Pfam" id="PF00570">
    <property type="entry name" value="HRDC"/>
    <property type="match status" value="2"/>
</dbReference>
<evidence type="ECO:0000256" key="7">
    <source>
        <dbReference type="ARBA" id="ARBA00022801"/>
    </source>
</evidence>
<dbReference type="Pfam" id="PF00270">
    <property type="entry name" value="DEAD"/>
    <property type="match status" value="1"/>
</dbReference>
<dbReference type="Proteomes" id="UP000244912">
    <property type="component" value="Unassembled WGS sequence"/>
</dbReference>
<dbReference type="SUPFAM" id="SSF47819">
    <property type="entry name" value="HRDC-like"/>
    <property type="match status" value="2"/>
</dbReference>
<feature type="domain" description="HRDC" evidence="17">
    <location>
        <begin position="603"/>
        <end position="680"/>
    </location>
</feature>
<dbReference type="GO" id="GO:0006281">
    <property type="term" value="P:DNA repair"/>
    <property type="evidence" value="ECO:0007669"/>
    <property type="project" value="UniProtKB-KW"/>
</dbReference>
<dbReference type="Gene3D" id="1.10.150.80">
    <property type="entry name" value="HRDC domain"/>
    <property type="match status" value="2"/>
</dbReference>
<dbReference type="InterPro" id="IPR018982">
    <property type="entry name" value="RQC_domain"/>
</dbReference>
<dbReference type="InterPro" id="IPR002121">
    <property type="entry name" value="HRDC_dom"/>
</dbReference>
<dbReference type="Gene3D" id="3.40.50.300">
    <property type="entry name" value="P-loop containing nucleotide triphosphate hydrolases"/>
    <property type="match status" value="2"/>
</dbReference>
<dbReference type="CDD" id="cd17920">
    <property type="entry name" value="DEXHc_RecQ"/>
    <property type="match status" value="1"/>
</dbReference>
<evidence type="ECO:0000256" key="4">
    <source>
        <dbReference type="ARBA" id="ARBA00022723"/>
    </source>
</evidence>
<keyword evidence="10" id="KW-0067">ATP-binding</keyword>
<dbReference type="GO" id="GO:0003677">
    <property type="term" value="F:DNA binding"/>
    <property type="evidence" value="ECO:0007669"/>
    <property type="project" value="UniProtKB-KW"/>
</dbReference>
<dbReference type="SMART" id="SM00341">
    <property type="entry name" value="HRDC"/>
    <property type="match status" value="1"/>
</dbReference>
<dbReference type="NCBIfam" id="TIGR00614">
    <property type="entry name" value="recQ_fam"/>
    <property type="match status" value="1"/>
</dbReference>
<dbReference type="PROSITE" id="PS50967">
    <property type="entry name" value="HRDC"/>
    <property type="match status" value="2"/>
</dbReference>
<evidence type="ECO:0000256" key="11">
    <source>
        <dbReference type="ARBA" id="ARBA00023125"/>
    </source>
</evidence>
<protein>
    <recommendedName>
        <fullName evidence="16">DNA helicase RecQ</fullName>
        <ecNumber evidence="16">5.6.2.4</ecNumber>
    </recommendedName>
</protein>
<dbReference type="InterPro" id="IPR027417">
    <property type="entry name" value="P-loop_NTPase"/>
</dbReference>
<dbReference type="InterPro" id="IPR011545">
    <property type="entry name" value="DEAD/DEAH_box_helicase_dom"/>
</dbReference>
<feature type="domain" description="HRDC" evidence="17">
    <location>
        <begin position="517"/>
        <end position="597"/>
    </location>
</feature>
<dbReference type="OrthoDB" id="9760034at2"/>
<evidence type="ECO:0000313" key="21">
    <source>
        <dbReference type="Proteomes" id="UP000244912"/>
    </source>
</evidence>
<gene>
    <name evidence="20" type="primary">recQ_1</name>
    <name evidence="20" type="ORF">PAA8504_01241</name>
</gene>
<accession>A0A2R8BTG9</accession>
<dbReference type="GO" id="GO:0006310">
    <property type="term" value="P:DNA recombination"/>
    <property type="evidence" value="ECO:0007669"/>
    <property type="project" value="UniProtKB-UniRule"/>
</dbReference>
<dbReference type="InterPro" id="IPR036388">
    <property type="entry name" value="WH-like_DNA-bd_sf"/>
</dbReference>
<dbReference type="GO" id="GO:0046872">
    <property type="term" value="F:metal ion binding"/>
    <property type="evidence" value="ECO:0007669"/>
    <property type="project" value="UniProtKB-KW"/>
</dbReference>
<dbReference type="GO" id="GO:0043590">
    <property type="term" value="C:bacterial nucleoid"/>
    <property type="evidence" value="ECO:0007669"/>
    <property type="project" value="TreeGrafter"/>
</dbReference>
<evidence type="ECO:0000256" key="8">
    <source>
        <dbReference type="ARBA" id="ARBA00022806"/>
    </source>
</evidence>
<evidence type="ECO:0000256" key="13">
    <source>
        <dbReference type="ARBA" id="ARBA00023204"/>
    </source>
</evidence>
<dbReference type="EC" id="5.6.2.4" evidence="16"/>
<dbReference type="Pfam" id="PF16124">
    <property type="entry name" value="RecQ_Zn_bind"/>
    <property type="match status" value="1"/>
</dbReference>
<dbReference type="Pfam" id="PF00271">
    <property type="entry name" value="Helicase_C"/>
    <property type="match status" value="1"/>
</dbReference>
<evidence type="ECO:0000313" key="20">
    <source>
        <dbReference type="EMBL" id="SPJ23430.1"/>
    </source>
</evidence>
<evidence type="ECO:0000259" key="18">
    <source>
        <dbReference type="PROSITE" id="PS51192"/>
    </source>
</evidence>
<sequence length="680" mass="74043">MPEPQAILASVFGFSDFRPGQGEIVEAVTAGEPVLAIMPTGGGKSLCYQLPALLRDGVTLVVSPLIALMRDQVRGLQEAGVAAGALTSANTEDETRAIFDQLESGTLKLLYLAPERLGSAAGMLRRANVSLIAVDEAHCVSQWGHDFRPDYLRIGELRRSLGVPLAAFTATADAETRDEIVTRLFDGVEPRMFLRGFDRPNIHLAFRPKDKPRQQILSFAAARKGQSGIVYCGTRAKTEGLADALGREGHAAAAYHGGMEAEQRRHVETRFAVEDGLIVCATVAFGMGVDKPDIRWVAHADLPKSIESYYQEIGRAGRDGAPAETMTLYGPDDIRLRRSQIDEGLAPPERKSADHGRLNALLGLAEALGCRRQRLLSYFGETAEPCGNCDLCDRPPDTFDGTEAVRMALSAILRTGEYFGAGHLIDVLTGRQTEKVKQRSHDDLPTFGVGRATQPRQWQAIFRQMMGLDLVRPDPERHGALRMTEAARPVLRGEDSVTLRRDVLTATDRPAAKALVSDEDAPLLSALKAKRRALAEAQRVPAYVIFTDKTLIEMAETRPDTLDAMARIGGVGATKLERYGAQFLEVIAGEVQMPHPARRKLAGQASGAIYDRLLEAQADLARGEDGTGKPLSCTAGTLRWIAERRPDTREFLARAPGLNEPKLDRFGDAFLEIVRDTGPG</sequence>
<evidence type="ECO:0000256" key="14">
    <source>
        <dbReference type="ARBA" id="ARBA00023235"/>
    </source>
</evidence>
<dbReference type="SMART" id="SM00487">
    <property type="entry name" value="DEXDc"/>
    <property type="match status" value="1"/>
</dbReference>
<proteinExistence type="inferred from homology"/>
<dbReference type="RefSeq" id="WP_108893264.1">
    <property type="nucleotide sequence ID" value="NZ_ONZF01000002.1"/>
</dbReference>
<dbReference type="EMBL" id="ONZF01000002">
    <property type="protein sequence ID" value="SPJ23430.1"/>
    <property type="molecule type" value="Genomic_DNA"/>
</dbReference>
<keyword evidence="7 20" id="KW-0378">Hydrolase</keyword>
<dbReference type="SMART" id="SM00490">
    <property type="entry name" value="HELICc"/>
    <property type="match status" value="1"/>
</dbReference>
<dbReference type="AlphaFoldDB" id="A0A2R8BTG9"/>
<dbReference type="PROSITE" id="PS51192">
    <property type="entry name" value="HELICASE_ATP_BIND_1"/>
    <property type="match status" value="1"/>
</dbReference>
<dbReference type="GO" id="GO:0016787">
    <property type="term" value="F:hydrolase activity"/>
    <property type="evidence" value="ECO:0007669"/>
    <property type="project" value="UniProtKB-KW"/>
</dbReference>
<reference evidence="20 21" key="1">
    <citation type="submission" date="2018-03" db="EMBL/GenBank/DDBJ databases">
        <authorList>
            <person name="Keele B.F."/>
        </authorList>
    </citation>
    <scope>NUCLEOTIDE SEQUENCE [LARGE SCALE GENOMIC DNA]</scope>
    <source>
        <strain evidence="20 21">CECT 8504</strain>
    </source>
</reference>
<dbReference type="InterPro" id="IPR044876">
    <property type="entry name" value="HRDC_dom_sf"/>
</dbReference>